<dbReference type="Proteomes" id="UP001054945">
    <property type="component" value="Unassembled WGS sequence"/>
</dbReference>
<dbReference type="EC" id="3.1.1.-" evidence="5"/>
<evidence type="ECO:0000256" key="2">
    <source>
        <dbReference type="ARBA" id="ARBA00022487"/>
    </source>
</evidence>
<dbReference type="GO" id="GO:0005886">
    <property type="term" value="C:plasma membrane"/>
    <property type="evidence" value="ECO:0007669"/>
    <property type="project" value="TreeGrafter"/>
</dbReference>
<proteinExistence type="inferred from homology"/>
<keyword evidence="4" id="KW-0325">Glycoprotein</keyword>
<dbReference type="InterPro" id="IPR050654">
    <property type="entry name" value="AChE-related_enzymes"/>
</dbReference>
<dbReference type="EMBL" id="BPLR01002421">
    <property type="protein sequence ID" value="GIX73517.1"/>
    <property type="molecule type" value="Genomic_DNA"/>
</dbReference>
<gene>
    <name evidence="7" type="ORF">CEXT_422921</name>
</gene>
<evidence type="ECO:0000313" key="8">
    <source>
        <dbReference type="Proteomes" id="UP001054945"/>
    </source>
</evidence>
<dbReference type="InterPro" id="IPR029058">
    <property type="entry name" value="AB_hydrolase_fold"/>
</dbReference>
<sequence length="223" mass="24754">MKPLCVICLFTIVSKIACNPTFVETTSGPIQGFISELNNKAVKAFLGIPFAQPPVGDLRFKKPKPVQPWTDTLQATEMPPACIQYTECPFPWYDDMPGKREDCLYLNIYTPIIATKGIKLPVMFWIHGGGFTVGSSRLDLYDPRALVQEGDVIVVTFNYRVDCLAFWTSNTEDAPGNVGVYDMVMALQWVNDNIEYFGGDKERITVFGESAGSIAISLFCVSP</sequence>
<dbReference type="PANTHER" id="PTHR43918:SF4">
    <property type="entry name" value="CARBOXYLIC ESTER HYDROLASE"/>
    <property type="match status" value="1"/>
</dbReference>
<evidence type="ECO:0000256" key="3">
    <source>
        <dbReference type="ARBA" id="ARBA00022801"/>
    </source>
</evidence>
<comment type="similarity">
    <text evidence="1 5">Belongs to the type-B carboxylesterase/lipase family.</text>
</comment>
<dbReference type="PROSITE" id="PS00122">
    <property type="entry name" value="CARBOXYLESTERASE_B_1"/>
    <property type="match status" value="1"/>
</dbReference>
<dbReference type="AlphaFoldDB" id="A0AAV4MML2"/>
<keyword evidence="8" id="KW-1185">Reference proteome</keyword>
<dbReference type="InterPro" id="IPR019826">
    <property type="entry name" value="Carboxylesterase_B_AS"/>
</dbReference>
<dbReference type="SUPFAM" id="SSF53474">
    <property type="entry name" value="alpha/beta-Hydrolases"/>
    <property type="match status" value="1"/>
</dbReference>
<dbReference type="PROSITE" id="PS00941">
    <property type="entry name" value="CARBOXYLESTERASE_B_2"/>
    <property type="match status" value="1"/>
</dbReference>
<keyword evidence="5" id="KW-0732">Signal</keyword>
<keyword evidence="2" id="KW-0719">Serine esterase</keyword>
<organism evidence="7 8">
    <name type="scientific">Caerostris extrusa</name>
    <name type="common">Bark spider</name>
    <name type="synonym">Caerostris bankana</name>
    <dbReference type="NCBI Taxonomy" id="172846"/>
    <lineage>
        <taxon>Eukaryota</taxon>
        <taxon>Metazoa</taxon>
        <taxon>Ecdysozoa</taxon>
        <taxon>Arthropoda</taxon>
        <taxon>Chelicerata</taxon>
        <taxon>Arachnida</taxon>
        <taxon>Araneae</taxon>
        <taxon>Araneomorphae</taxon>
        <taxon>Entelegynae</taxon>
        <taxon>Araneoidea</taxon>
        <taxon>Araneidae</taxon>
        <taxon>Caerostris</taxon>
    </lineage>
</organism>
<keyword evidence="3 5" id="KW-0378">Hydrolase</keyword>
<dbReference type="PANTHER" id="PTHR43918">
    <property type="entry name" value="ACETYLCHOLINESTERASE"/>
    <property type="match status" value="1"/>
</dbReference>
<dbReference type="GO" id="GO:0003990">
    <property type="term" value="F:acetylcholinesterase activity"/>
    <property type="evidence" value="ECO:0007669"/>
    <property type="project" value="TreeGrafter"/>
</dbReference>
<dbReference type="Pfam" id="PF00135">
    <property type="entry name" value="COesterase"/>
    <property type="match status" value="1"/>
</dbReference>
<dbReference type="InterPro" id="IPR002018">
    <property type="entry name" value="CarbesteraseB"/>
</dbReference>
<evidence type="ECO:0000313" key="7">
    <source>
        <dbReference type="EMBL" id="GIX73517.1"/>
    </source>
</evidence>
<evidence type="ECO:0000256" key="4">
    <source>
        <dbReference type="ARBA" id="ARBA00023180"/>
    </source>
</evidence>
<dbReference type="GO" id="GO:0006581">
    <property type="term" value="P:acetylcholine catabolic process"/>
    <property type="evidence" value="ECO:0007669"/>
    <property type="project" value="TreeGrafter"/>
</dbReference>
<evidence type="ECO:0000256" key="5">
    <source>
        <dbReference type="RuleBase" id="RU361235"/>
    </source>
</evidence>
<reference evidence="7 8" key="1">
    <citation type="submission" date="2021-06" db="EMBL/GenBank/DDBJ databases">
        <title>Caerostris extrusa draft genome.</title>
        <authorList>
            <person name="Kono N."/>
            <person name="Arakawa K."/>
        </authorList>
    </citation>
    <scope>NUCLEOTIDE SEQUENCE [LARGE SCALE GENOMIC DNA]</scope>
</reference>
<evidence type="ECO:0000259" key="6">
    <source>
        <dbReference type="Pfam" id="PF00135"/>
    </source>
</evidence>
<dbReference type="InterPro" id="IPR019819">
    <property type="entry name" value="Carboxylesterase_B_CS"/>
</dbReference>
<accession>A0AAV4MML2</accession>
<comment type="caution">
    <text evidence="7">The sequence shown here is derived from an EMBL/GenBank/DDBJ whole genome shotgun (WGS) entry which is preliminary data.</text>
</comment>
<evidence type="ECO:0000256" key="1">
    <source>
        <dbReference type="ARBA" id="ARBA00005964"/>
    </source>
</evidence>
<dbReference type="Gene3D" id="3.40.50.1820">
    <property type="entry name" value="alpha/beta hydrolase"/>
    <property type="match status" value="1"/>
</dbReference>
<feature type="domain" description="Carboxylesterase type B" evidence="6">
    <location>
        <begin position="21"/>
        <end position="223"/>
    </location>
</feature>
<dbReference type="GO" id="GO:0019695">
    <property type="term" value="P:choline metabolic process"/>
    <property type="evidence" value="ECO:0007669"/>
    <property type="project" value="TreeGrafter"/>
</dbReference>
<protein>
    <recommendedName>
        <fullName evidence="5">Carboxylic ester hydrolase</fullName>
        <ecNumber evidence="5">3.1.1.-</ecNumber>
    </recommendedName>
</protein>
<dbReference type="GO" id="GO:0005615">
    <property type="term" value="C:extracellular space"/>
    <property type="evidence" value="ECO:0007669"/>
    <property type="project" value="TreeGrafter"/>
</dbReference>
<feature type="signal peptide" evidence="5">
    <location>
        <begin position="1"/>
        <end position="18"/>
    </location>
</feature>
<name>A0AAV4MML2_CAEEX</name>
<feature type="chain" id="PRO_5043085259" description="Carboxylic ester hydrolase" evidence="5">
    <location>
        <begin position="19"/>
        <end position="223"/>
    </location>
</feature>